<dbReference type="Proteomes" id="UP001500689">
    <property type="component" value="Unassembled WGS sequence"/>
</dbReference>
<evidence type="ECO:0000313" key="2">
    <source>
        <dbReference type="Proteomes" id="UP001500689"/>
    </source>
</evidence>
<name>A0ABP6WCR1_9PSEU</name>
<dbReference type="EMBL" id="BAAAZN010000007">
    <property type="protein sequence ID" value="GAA3549993.1"/>
    <property type="molecule type" value="Genomic_DNA"/>
</dbReference>
<protein>
    <submittedName>
        <fullName evidence="1">Uncharacterized protein</fullName>
    </submittedName>
</protein>
<reference evidence="2" key="1">
    <citation type="journal article" date="2019" name="Int. J. Syst. Evol. Microbiol.">
        <title>The Global Catalogue of Microorganisms (GCM) 10K type strain sequencing project: providing services to taxonomists for standard genome sequencing and annotation.</title>
        <authorList>
            <consortium name="The Broad Institute Genomics Platform"/>
            <consortium name="The Broad Institute Genome Sequencing Center for Infectious Disease"/>
            <person name="Wu L."/>
            <person name="Ma J."/>
        </authorList>
    </citation>
    <scope>NUCLEOTIDE SEQUENCE [LARGE SCALE GENOMIC DNA]</scope>
    <source>
        <strain evidence="2">JCM 16898</strain>
    </source>
</reference>
<organism evidence="1 2">
    <name type="scientific">Amycolatopsis ultiminotia</name>
    <dbReference type="NCBI Taxonomy" id="543629"/>
    <lineage>
        <taxon>Bacteria</taxon>
        <taxon>Bacillati</taxon>
        <taxon>Actinomycetota</taxon>
        <taxon>Actinomycetes</taxon>
        <taxon>Pseudonocardiales</taxon>
        <taxon>Pseudonocardiaceae</taxon>
        <taxon>Amycolatopsis</taxon>
    </lineage>
</organism>
<evidence type="ECO:0000313" key="1">
    <source>
        <dbReference type="EMBL" id="GAA3549993.1"/>
    </source>
</evidence>
<keyword evidence="2" id="KW-1185">Reference proteome</keyword>
<sequence length="69" mass="7393">MHLTWPLTGATAELDVSVHREDVFVRAGLVEADPGLAAHGSDIGHPEPRLGPVLVQRRYAAARKAPSTQ</sequence>
<comment type="caution">
    <text evidence="1">The sequence shown here is derived from an EMBL/GenBank/DDBJ whole genome shotgun (WGS) entry which is preliminary data.</text>
</comment>
<accession>A0ABP6WCR1</accession>
<proteinExistence type="predicted"/>
<gene>
    <name evidence="1" type="ORF">GCM10022222_36930</name>
</gene>